<evidence type="ECO:0000256" key="9">
    <source>
        <dbReference type="SAM" id="MobiDB-lite"/>
    </source>
</evidence>
<feature type="transmembrane region" description="Helical" evidence="10">
    <location>
        <begin position="392"/>
        <end position="413"/>
    </location>
</feature>
<dbReference type="GO" id="GO:0005886">
    <property type="term" value="C:plasma membrane"/>
    <property type="evidence" value="ECO:0007669"/>
    <property type="project" value="TreeGrafter"/>
</dbReference>
<dbReference type="Gene3D" id="1.20.1560.10">
    <property type="entry name" value="ABC transporter type 1, transmembrane domain"/>
    <property type="match status" value="3"/>
</dbReference>
<dbReference type="VEuPathDB" id="FungiDB:C5L36_0B08590"/>
<feature type="transmembrane region" description="Helical" evidence="10">
    <location>
        <begin position="310"/>
        <end position="327"/>
    </location>
</feature>
<evidence type="ECO:0000313" key="13">
    <source>
        <dbReference type="EMBL" id="ONH70500.1"/>
    </source>
</evidence>
<keyword evidence="4 10" id="KW-0812">Transmembrane</keyword>
<evidence type="ECO:0000256" key="10">
    <source>
        <dbReference type="SAM" id="Phobius"/>
    </source>
</evidence>
<feature type="transmembrane region" description="Helical" evidence="10">
    <location>
        <begin position="1451"/>
        <end position="1470"/>
    </location>
</feature>
<name>A0A1V2LF41_PICKU</name>
<dbReference type="CDD" id="cd18606">
    <property type="entry name" value="ABC_6TM_YOR1_D2_like"/>
    <property type="match status" value="1"/>
</dbReference>
<evidence type="ECO:0000256" key="5">
    <source>
        <dbReference type="ARBA" id="ARBA00022741"/>
    </source>
</evidence>
<accession>A0A1V2LF41</accession>
<evidence type="ECO:0000256" key="7">
    <source>
        <dbReference type="ARBA" id="ARBA00022989"/>
    </source>
</evidence>
<evidence type="ECO:0000313" key="14">
    <source>
        <dbReference type="Proteomes" id="UP000189274"/>
    </source>
</evidence>
<feature type="domain" description="ABC transporter" evidence="11">
    <location>
        <begin position="512"/>
        <end position="739"/>
    </location>
</feature>
<dbReference type="PANTHER" id="PTHR24223">
    <property type="entry name" value="ATP-BINDING CASSETTE SUB-FAMILY C"/>
    <property type="match status" value="1"/>
</dbReference>
<proteinExistence type="inferred from homology"/>
<feature type="transmembrane region" description="Helical" evidence="10">
    <location>
        <begin position="207"/>
        <end position="226"/>
    </location>
</feature>
<evidence type="ECO:0000256" key="4">
    <source>
        <dbReference type="ARBA" id="ARBA00022692"/>
    </source>
</evidence>
<gene>
    <name evidence="13" type="ORF">BOH78_5176</name>
</gene>
<feature type="transmembrane region" description="Helical" evidence="10">
    <location>
        <begin position="1568"/>
        <end position="1588"/>
    </location>
</feature>
<dbReference type="GO" id="GO:0016887">
    <property type="term" value="F:ATP hydrolysis activity"/>
    <property type="evidence" value="ECO:0007669"/>
    <property type="project" value="InterPro"/>
</dbReference>
<feature type="transmembrane region" description="Helical" evidence="10">
    <location>
        <begin position="819"/>
        <end position="839"/>
    </location>
</feature>
<comment type="caution">
    <text evidence="13">The sequence shown here is derived from an EMBL/GenBank/DDBJ whole genome shotgun (WGS) entry which is preliminary data.</text>
</comment>
<dbReference type="InterPro" id="IPR003593">
    <property type="entry name" value="AAA+_ATPase"/>
</dbReference>
<keyword evidence="5" id="KW-0547">Nucleotide-binding</keyword>
<dbReference type="PROSITE" id="PS50893">
    <property type="entry name" value="ABC_TRANSPORTER_2"/>
    <property type="match status" value="2"/>
</dbReference>
<dbReference type="SMART" id="SM00382">
    <property type="entry name" value="AAA"/>
    <property type="match status" value="2"/>
</dbReference>
<keyword evidence="3" id="KW-0813">Transport</keyword>
<dbReference type="GO" id="GO:0005524">
    <property type="term" value="F:ATP binding"/>
    <property type="evidence" value="ECO:0007669"/>
    <property type="project" value="UniProtKB-KW"/>
</dbReference>
<dbReference type="CDD" id="cd03244">
    <property type="entry name" value="ABCC_MRP_domain2"/>
    <property type="match status" value="1"/>
</dbReference>
<dbReference type="Gene3D" id="3.40.50.300">
    <property type="entry name" value="P-loop containing nucleotide triphosphate hydrolases"/>
    <property type="match status" value="3"/>
</dbReference>
<dbReference type="InterPro" id="IPR017871">
    <property type="entry name" value="ABC_transporter-like_CS"/>
</dbReference>
<keyword evidence="7 10" id="KW-1133">Transmembrane helix</keyword>
<dbReference type="CDD" id="cd03250">
    <property type="entry name" value="ABCC_MRP_domain1"/>
    <property type="match status" value="1"/>
</dbReference>
<feature type="transmembrane region" description="Helical" evidence="10">
    <location>
        <begin position="941"/>
        <end position="970"/>
    </location>
</feature>
<dbReference type="CDD" id="cd18597">
    <property type="entry name" value="ABC_6TM_YOR1_D1_like"/>
    <property type="match status" value="2"/>
</dbReference>
<dbReference type="SUPFAM" id="SSF52540">
    <property type="entry name" value="P-loop containing nucleoside triphosphate hydrolases"/>
    <property type="match status" value="3"/>
</dbReference>
<keyword evidence="6" id="KW-0067">ATP-binding</keyword>
<dbReference type="EMBL" id="MQVM01000098">
    <property type="protein sequence ID" value="ONH70500.1"/>
    <property type="molecule type" value="Genomic_DNA"/>
</dbReference>
<dbReference type="Pfam" id="PF00664">
    <property type="entry name" value="ABC_membrane"/>
    <property type="match status" value="3"/>
</dbReference>
<evidence type="ECO:0000259" key="12">
    <source>
        <dbReference type="PROSITE" id="PS50929"/>
    </source>
</evidence>
<feature type="domain" description="ABC transmembrane type-1" evidence="12">
    <location>
        <begin position="1337"/>
        <end position="1594"/>
    </location>
</feature>
<dbReference type="InterPro" id="IPR011527">
    <property type="entry name" value="ABC1_TM_dom"/>
</dbReference>
<dbReference type="PANTHER" id="PTHR24223:SF456">
    <property type="entry name" value="MULTIDRUG RESISTANCE-ASSOCIATED PROTEIN LETHAL(2)03659"/>
    <property type="match status" value="1"/>
</dbReference>
<dbReference type="Pfam" id="PF00005">
    <property type="entry name" value="ABC_tran"/>
    <property type="match status" value="3"/>
</dbReference>
<feature type="domain" description="ABC transporter" evidence="11">
    <location>
        <begin position="1133"/>
        <end position="1365"/>
    </location>
</feature>
<reference evidence="14" key="1">
    <citation type="journal article" date="2017" name="Genome Announc.">
        <title>Genome sequences of Cyberlindnera fabianii 65, Pichia kudriavzevii 129, and Saccharomyces cerevisiae 131 isolated from fermented masau fruits in Zimbabwe.</title>
        <authorList>
            <person name="van Rijswijck I.M.H."/>
            <person name="Derks M.F.L."/>
            <person name="Abee T."/>
            <person name="de Ridder D."/>
            <person name="Smid E.J."/>
        </authorList>
    </citation>
    <scope>NUCLEOTIDE SEQUENCE [LARGE SCALE GENOMIC DNA]</scope>
    <source>
        <strain evidence="14">129</strain>
    </source>
</reference>
<feature type="transmembrane region" description="Helical" evidence="10">
    <location>
        <begin position="851"/>
        <end position="877"/>
    </location>
</feature>
<dbReference type="InterPro" id="IPR036640">
    <property type="entry name" value="ABC1_TM_sf"/>
</dbReference>
<dbReference type="FunFam" id="1.20.1560.10:FF:000010">
    <property type="entry name" value="Multidrug resistance-associated ABC transporter"/>
    <property type="match status" value="1"/>
</dbReference>
<feature type="region of interest" description="Disordered" evidence="9">
    <location>
        <begin position="506"/>
        <end position="525"/>
    </location>
</feature>
<feature type="domain" description="ABC transmembrane type-1" evidence="12">
    <location>
        <begin position="819"/>
        <end position="1093"/>
    </location>
</feature>
<feature type="transmembrane region" description="Helical" evidence="10">
    <location>
        <begin position="1531"/>
        <end position="1556"/>
    </location>
</feature>
<dbReference type="PROSITE" id="PS00211">
    <property type="entry name" value="ABC_TRANSPORTER_1"/>
    <property type="match status" value="2"/>
</dbReference>
<dbReference type="PROSITE" id="PS50929">
    <property type="entry name" value="ABC_TM1F"/>
    <property type="match status" value="3"/>
</dbReference>
<feature type="domain" description="ABC transmembrane type-1" evidence="12">
    <location>
        <begin position="168"/>
        <end position="451"/>
    </location>
</feature>
<organism evidence="13 14">
    <name type="scientific">Pichia kudriavzevii</name>
    <name type="common">Yeast</name>
    <name type="synonym">Issatchenkia orientalis</name>
    <dbReference type="NCBI Taxonomy" id="4909"/>
    <lineage>
        <taxon>Eukaryota</taxon>
        <taxon>Fungi</taxon>
        <taxon>Dikarya</taxon>
        <taxon>Ascomycota</taxon>
        <taxon>Saccharomycotina</taxon>
        <taxon>Pichiomycetes</taxon>
        <taxon>Pichiales</taxon>
        <taxon>Pichiaceae</taxon>
        <taxon>Pichia</taxon>
    </lineage>
</organism>
<feature type="non-terminal residue" evidence="13">
    <location>
        <position position="1755"/>
    </location>
</feature>
<evidence type="ECO:0000256" key="3">
    <source>
        <dbReference type="ARBA" id="ARBA00022448"/>
    </source>
</evidence>
<dbReference type="InterPro" id="IPR027417">
    <property type="entry name" value="P-loop_NTPase"/>
</dbReference>
<dbReference type="InterPro" id="IPR003439">
    <property type="entry name" value="ABC_transporter-like_ATP-bd"/>
</dbReference>
<dbReference type="VEuPathDB" id="FungiDB:C5L36_0B09350"/>
<evidence type="ECO:0000256" key="6">
    <source>
        <dbReference type="ARBA" id="ARBA00022840"/>
    </source>
</evidence>
<evidence type="ECO:0000256" key="8">
    <source>
        <dbReference type="ARBA" id="ARBA00023136"/>
    </source>
</evidence>
<dbReference type="Proteomes" id="UP000189274">
    <property type="component" value="Unassembled WGS sequence"/>
</dbReference>
<feature type="transmembrane region" description="Helical" evidence="10">
    <location>
        <begin position="1035"/>
        <end position="1056"/>
    </location>
</feature>
<evidence type="ECO:0000256" key="1">
    <source>
        <dbReference type="ARBA" id="ARBA00004141"/>
    </source>
</evidence>
<dbReference type="FunFam" id="3.40.50.300:FF:001750">
    <property type="entry name" value="ATP-binding cassette transporter"/>
    <property type="match status" value="1"/>
</dbReference>
<feature type="transmembrane region" description="Helical" evidence="10">
    <location>
        <begin position="284"/>
        <end position="304"/>
    </location>
</feature>
<comment type="subcellular location">
    <subcellularLocation>
        <location evidence="1">Membrane</location>
        <topology evidence="1">Multi-pass membrane protein</topology>
    </subcellularLocation>
</comment>
<feature type="transmembrane region" description="Helical" evidence="10">
    <location>
        <begin position="1424"/>
        <end position="1445"/>
    </location>
</feature>
<keyword evidence="8 10" id="KW-0472">Membrane</keyword>
<evidence type="ECO:0000256" key="2">
    <source>
        <dbReference type="ARBA" id="ARBA00009726"/>
    </source>
</evidence>
<sequence>MAVRTLFSTRHVSHVKYSNEDVERRTANDPLVLPQKRLLTPLLLDKRPPPIPTEDERIEFPFRNTNLFSETFFTWCLPLMRTGYRRTVQSEDLYKIPRGSTYDVERRTQIFMDHFNKLKDTVEREFMRKHSIEDTPTNREALPSLGIKYPPYLVLLALYKTYAWNYTLAVVCKGLGDFTLGMNTLQIRHLIEYVHNKANGIPQSKNGYGLAVGVSCLVFFFGIVMARAFNDSSFVGAEIKGVLTKVLLDKSFRLSKKSKTNFPPSTITAYLGNDLSKIDLATNFFPFIVCLPIGIGITVTLLAINLGGAALSGIAWFIIITACIFYSTKFLMGWRKSVNVQTDARVKHIKEVLNNVKMIKYYAWEKPFTKIITRLRTQEMKIMLKVQFFRNLVNGFAITLPSVSALIGFLSMYGQRGGLESSSNLFSSVTLFNILTGHVALLPTALTSASDAWIAFTRVQVFLLAAEEKPDDLYNKHGFNPENPAIHINNASFDWLSEANSIETASDDGADISTSDESTKEKDEHSVNDLHHINLNIKHGEFVVITGSIGSGKSSLLAAINGDMTRLTGSVDISGDIVLCANPWIQNATVRDNITFGLDYDKKVYQAVVECCALPSDFEILPAGDMTEIGERGVNLSGGQKARINLARAVYRAYTMSEYNIIMFDDVLSAVDAKVGKHIMRECILGLLSGKTRILATHQLSLIGEADRIIYMNGDGTIDVGTETELAGRNRSFKTLMEFQMEGTEHKEEEVVDEDDEDADVHEEEVDLIRKQTTKIDHDKGRTIQAETMKNNGIPLSILTTYFRSGSGKLGIKIVLPNLILAIIFTAFCMLFQNVWLSFWSSRRFERHDKFYIGIYVFVTIMFVVCSIWQFSTIIYVTNRSSNLLNIKAINNIMHAPMAFFDTTPMGRIVNRFTKDTDVLDNEIADQARMTCFGFGNMGGIIIMCCIFLPWFAIAVPILAVYVVCIFNYYQSTAREVKRLEGIKRSLVFSTFDETLQGMDTIKLYSSSKRFINKNTDLINSMNEAYFYTVGIQRWLAMALHGVSASVNLIVGLLAVSRVYPISAASSGLLVSYIVQLSMQLISFTKSLGQLEQYMSSVERVCEYVTEIPQEAPYENEAEDAKIPPNWPVGGHIIFKDVSLKYRPELPFVLKNMDLDIRPGERIGICGRTGAGKSTIMTALYRLSEIETGQMYIDGIDISKIGLFQLRSHLAIIPQDPVLFRGDIRRNLDPFGETDDNVLREALALASGSFDNDKFALDTFVEDDGSNFSLGERQVIALCRALIRKSKILILDEATSSVDYETDARIQSTIATGFQGCTILCIAHRLRTILNYDRILVMDKVSGETSGNNGYGYAVGVSAILFFVGCCGAHGSNRAAIVGAEIRSILTKAILDKSLKLSRESRVKYPPSAITALSSNDVFKIDLAASYFPFVVCLPFILIITIVLLCVNLGGASLAGVGWFISATFIFFAFTKKLTKWRKSVNLETDSRIRYIREILNNMKMLKYYAWEIPFFNLVKDVRSKEMKIMLKIQFARNIITAFAITLPLFSAMVGFLAMYGQNHGLRNAANIFSSLTLFNILTLSISLFPLAMSSGSDALVAIKRIQSFLLAPEEIPDPEYHKYVFEISKDCINVNNGYFTWDFRHEVESDVSSVESDKSFSLHQTKQGYHSVLKEVNLRIKHGEFVVITGSIGSGKSSLLAAINGDMTRLTGSVDISGDIVLCANPWIQNATVRDNITFGLDYDKKVYQAVVECCALP</sequence>
<dbReference type="FunFam" id="3.40.50.300:FF:000838">
    <property type="entry name" value="ABC multidrug transporter (Eurofung)"/>
    <property type="match status" value="1"/>
</dbReference>
<comment type="similarity">
    <text evidence="2">Belongs to the ABC transporter superfamily. ABCC family. Conjugate transporter (TC 3.A.1.208) subfamily.</text>
</comment>
<dbReference type="SUPFAM" id="SSF90123">
    <property type="entry name" value="ABC transporter transmembrane region"/>
    <property type="match status" value="3"/>
</dbReference>
<feature type="transmembrane region" description="Helical" evidence="10">
    <location>
        <begin position="1062"/>
        <end position="1082"/>
    </location>
</feature>
<dbReference type="GO" id="GO:0008559">
    <property type="term" value="F:ABC-type xenobiotic transporter activity"/>
    <property type="evidence" value="ECO:0007669"/>
    <property type="project" value="TreeGrafter"/>
</dbReference>
<dbReference type="InterPro" id="IPR050173">
    <property type="entry name" value="ABC_transporter_C-like"/>
</dbReference>
<evidence type="ECO:0000259" key="11">
    <source>
        <dbReference type="PROSITE" id="PS50893"/>
    </source>
</evidence>
<protein>
    <submittedName>
        <fullName evidence="13">Oligomycin resistance ATP-dependent permease YOR1</fullName>
    </submittedName>
</protein>